<dbReference type="AlphaFoldDB" id="A0AAV2KW71"/>
<accession>A0AAV2KW71</accession>
<gene>
    <name evidence="2" type="ORF">KC01_LOCUS22114</name>
</gene>
<sequence>MANPCCGLKRVPVRGCRRKCPGTSGTKRFCQALQQPAPKSPTPPRAKHTPSPNRGTDPAKPKKTMTAIPTLVSIRPRQSSAPWGIGIMDLSTQHHPVYQTDARIQAP</sequence>
<reference evidence="2 3" key="1">
    <citation type="submission" date="2024-04" db="EMBL/GenBank/DDBJ databases">
        <authorList>
            <person name="Waldvogel A.-M."/>
            <person name="Schoenle A."/>
        </authorList>
    </citation>
    <scope>NUCLEOTIDE SEQUENCE [LARGE SCALE GENOMIC DNA]</scope>
</reference>
<keyword evidence="3" id="KW-1185">Reference proteome</keyword>
<proteinExistence type="predicted"/>
<dbReference type="EMBL" id="OZ035824">
    <property type="protein sequence ID" value="CAL1592938.1"/>
    <property type="molecule type" value="Genomic_DNA"/>
</dbReference>
<organism evidence="2 3">
    <name type="scientific">Knipowitschia caucasica</name>
    <name type="common">Caucasian dwarf goby</name>
    <name type="synonym">Pomatoschistus caucasicus</name>
    <dbReference type="NCBI Taxonomy" id="637954"/>
    <lineage>
        <taxon>Eukaryota</taxon>
        <taxon>Metazoa</taxon>
        <taxon>Chordata</taxon>
        <taxon>Craniata</taxon>
        <taxon>Vertebrata</taxon>
        <taxon>Euteleostomi</taxon>
        <taxon>Actinopterygii</taxon>
        <taxon>Neopterygii</taxon>
        <taxon>Teleostei</taxon>
        <taxon>Neoteleostei</taxon>
        <taxon>Acanthomorphata</taxon>
        <taxon>Gobiaria</taxon>
        <taxon>Gobiiformes</taxon>
        <taxon>Gobioidei</taxon>
        <taxon>Gobiidae</taxon>
        <taxon>Gobiinae</taxon>
        <taxon>Knipowitschia</taxon>
    </lineage>
</organism>
<protein>
    <submittedName>
        <fullName evidence="2">Uncharacterized protein</fullName>
    </submittedName>
</protein>
<evidence type="ECO:0000313" key="3">
    <source>
        <dbReference type="Proteomes" id="UP001497482"/>
    </source>
</evidence>
<dbReference type="Proteomes" id="UP001497482">
    <property type="component" value="Chromosome 2"/>
</dbReference>
<name>A0AAV2KW71_KNICA</name>
<evidence type="ECO:0000256" key="1">
    <source>
        <dbReference type="SAM" id="MobiDB-lite"/>
    </source>
</evidence>
<evidence type="ECO:0000313" key="2">
    <source>
        <dbReference type="EMBL" id="CAL1592938.1"/>
    </source>
</evidence>
<feature type="region of interest" description="Disordered" evidence="1">
    <location>
        <begin position="31"/>
        <end position="75"/>
    </location>
</feature>